<proteinExistence type="predicted"/>
<dbReference type="SUPFAM" id="SSF56672">
    <property type="entry name" value="DNA/RNA polymerases"/>
    <property type="match status" value="1"/>
</dbReference>
<feature type="domain" description="Reverse transcriptase" evidence="1">
    <location>
        <begin position="1"/>
        <end position="158"/>
    </location>
</feature>
<sequence>MGFPAVFIEWIKGCLGSAFFSISLHGSLFGFFQAKKGVRQGDPLSPYLFTIAIEPLSGILDFAASSKRIPYHPQCRSIGLTHLCFADNLLIFTEGSAAALVQMRSLLNEFYLLSGLSCNPQKCEAFFGGQAHLYKENAIELSGFAEGQLPVRYLGLPLFSGRLSARECEVLVDKMTSRIRSWQASKLTYARRLQLISSVLYSLVQYWMNIFILPKKVLDLIHKICSDFLWHGEGTGRAKVALDLVALPKREGGMGLKDLGSWNMACMARLLWLILMKSGSFWVAWLQQYRLKGRSIWNVPLSQSGSWISRKLLNSRS</sequence>
<dbReference type="PANTHER" id="PTHR33116">
    <property type="entry name" value="REVERSE TRANSCRIPTASE ZINC-BINDING DOMAIN-CONTAINING PROTEIN-RELATED-RELATED"/>
    <property type="match status" value="1"/>
</dbReference>
<dbReference type="PANTHER" id="PTHR33116:SF84">
    <property type="entry name" value="RNA-DIRECTED DNA POLYMERASE"/>
    <property type="match status" value="1"/>
</dbReference>
<name>A0AAV2DXR4_9ROSI</name>
<evidence type="ECO:0000313" key="3">
    <source>
        <dbReference type="Proteomes" id="UP001497516"/>
    </source>
</evidence>
<dbReference type="Proteomes" id="UP001497516">
    <property type="component" value="Chromosome 3"/>
</dbReference>
<evidence type="ECO:0000313" key="2">
    <source>
        <dbReference type="EMBL" id="CAL1378125.1"/>
    </source>
</evidence>
<accession>A0AAV2DXR4</accession>
<reference evidence="2 3" key="1">
    <citation type="submission" date="2024-04" db="EMBL/GenBank/DDBJ databases">
        <authorList>
            <person name="Fracassetti M."/>
        </authorList>
    </citation>
    <scope>NUCLEOTIDE SEQUENCE [LARGE SCALE GENOMIC DNA]</scope>
</reference>
<dbReference type="Pfam" id="PF00078">
    <property type="entry name" value="RVT_1"/>
    <property type="match status" value="1"/>
</dbReference>
<dbReference type="InterPro" id="IPR000477">
    <property type="entry name" value="RT_dom"/>
</dbReference>
<dbReference type="PROSITE" id="PS50878">
    <property type="entry name" value="RT_POL"/>
    <property type="match status" value="1"/>
</dbReference>
<organism evidence="2 3">
    <name type="scientific">Linum trigynum</name>
    <dbReference type="NCBI Taxonomy" id="586398"/>
    <lineage>
        <taxon>Eukaryota</taxon>
        <taxon>Viridiplantae</taxon>
        <taxon>Streptophyta</taxon>
        <taxon>Embryophyta</taxon>
        <taxon>Tracheophyta</taxon>
        <taxon>Spermatophyta</taxon>
        <taxon>Magnoliopsida</taxon>
        <taxon>eudicotyledons</taxon>
        <taxon>Gunneridae</taxon>
        <taxon>Pentapetalae</taxon>
        <taxon>rosids</taxon>
        <taxon>fabids</taxon>
        <taxon>Malpighiales</taxon>
        <taxon>Linaceae</taxon>
        <taxon>Linum</taxon>
    </lineage>
</organism>
<dbReference type="AlphaFoldDB" id="A0AAV2DXR4"/>
<keyword evidence="3" id="KW-1185">Reference proteome</keyword>
<dbReference type="InterPro" id="IPR043502">
    <property type="entry name" value="DNA/RNA_pol_sf"/>
</dbReference>
<dbReference type="EMBL" id="OZ034816">
    <property type="protein sequence ID" value="CAL1378125.1"/>
    <property type="molecule type" value="Genomic_DNA"/>
</dbReference>
<evidence type="ECO:0000259" key="1">
    <source>
        <dbReference type="PROSITE" id="PS50878"/>
    </source>
</evidence>
<gene>
    <name evidence="2" type="ORF">LTRI10_LOCUS19728</name>
</gene>
<protein>
    <recommendedName>
        <fullName evidence="1">Reverse transcriptase domain-containing protein</fullName>
    </recommendedName>
</protein>